<dbReference type="OrthoDB" id="9789685at2"/>
<protein>
    <submittedName>
        <fullName evidence="1">DUF4197 family protein</fullName>
    </submittedName>
</protein>
<accession>A0A6I4SZN7</accession>
<comment type="caution">
    <text evidence="1">The sequence shown here is derived from an EMBL/GenBank/DDBJ whole genome shotgun (WGS) entry which is preliminary data.</text>
</comment>
<evidence type="ECO:0000313" key="1">
    <source>
        <dbReference type="EMBL" id="MXO64264.1"/>
    </source>
</evidence>
<reference evidence="1 2" key="1">
    <citation type="submission" date="2019-12" db="EMBL/GenBank/DDBJ databases">
        <title>Genomic-based taxomic classification of the family Erythrobacteraceae.</title>
        <authorList>
            <person name="Xu L."/>
        </authorList>
    </citation>
    <scope>NUCLEOTIDE SEQUENCE [LARGE SCALE GENOMIC DNA]</scope>
    <source>
        <strain evidence="1 2">LMG 29518</strain>
    </source>
</reference>
<gene>
    <name evidence="1" type="ORF">GRI91_00620</name>
</gene>
<organism evidence="1 2">
    <name type="scientific">Altericroceibacterium endophyticum</name>
    <dbReference type="NCBI Taxonomy" id="1808508"/>
    <lineage>
        <taxon>Bacteria</taxon>
        <taxon>Pseudomonadati</taxon>
        <taxon>Pseudomonadota</taxon>
        <taxon>Alphaproteobacteria</taxon>
        <taxon>Sphingomonadales</taxon>
        <taxon>Erythrobacteraceae</taxon>
        <taxon>Altericroceibacterium</taxon>
    </lineage>
</organism>
<dbReference type="AlphaFoldDB" id="A0A6I4SZN7"/>
<dbReference type="InterPro" id="IPR025245">
    <property type="entry name" value="DUF4197"/>
</dbReference>
<dbReference type="EMBL" id="WTYT01000001">
    <property type="protein sequence ID" value="MXO64264.1"/>
    <property type="molecule type" value="Genomic_DNA"/>
</dbReference>
<dbReference type="RefSeq" id="WP_160734717.1">
    <property type="nucleotide sequence ID" value="NZ_WTYT01000001.1"/>
</dbReference>
<name>A0A6I4SZN7_9SPHN</name>
<sequence>MPAAHDISERTVSAPYVGTARRRFLGRMLGGGILAAGVLSLPACQSFGGFSLTEAVRRLMLLSSERAFTRLTAPDGYWDQAVSQLDLNGFLGARGDILGGILTSALFKSRLESAFADIAVDASYRAAPVVTEAVRTIGIANAVALINGQPSAATSYLRGEMAGSLVEAIVPDVAEALRVADDPLVGQALSALTGVNVAQVARSFAGEVDDVIWQQIGAEEAAIRADPASSRDPMLISVLGGAGALR</sequence>
<keyword evidence="2" id="KW-1185">Reference proteome</keyword>
<dbReference type="Pfam" id="PF13852">
    <property type="entry name" value="DUF4197"/>
    <property type="match status" value="1"/>
</dbReference>
<proteinExistence type="predicted"/>
<dbReference type="Proteomes" id="UP000438476">
    <property type="component" value="Unassembled WGS sequence"/>
</dbReference>
<evidence type="ECO:0000313" key="2">
    <source>
        <dbReference type="Proteomes" id="UP000438476"/>
    </source>
</evidence>